<sequence length="332" mass="37320">MPEHFHADWLAPDTGQCRVCGSSVAQRYFWHEVYTHSGQALMRCGYCATVYLAPGFSAAGLERFYTGPYRRLFPAEVPWRNRARFFSWRGDTDVARERFALIDAKLPPQGRLFEMGAGFGAFLGQAAQQRPDLQLSASEPDIAQRQALTGQASVHFVESLAALPEQSLDGVAAFHVLEHLIDPRGFLELAAQRLQSGGRLWLEVPDLMSEWQTRLFVHPAHLSYFCADSLRRLAEAAGLQVLYCGAHPVCALAGTLWLEALRTTPPVCRPVSPAAQQQVEAVDQWIARVGWGYRDRIKALLKALGLRVLGPGLIGEWQRWLQHRRHLKRGRR</sequence>
<dbReference type="KEGG" id="pvw:HU752_020205"/>
<dbReference type="Pfam" id="PF13489">
    <property type="entry name" value="Methyltransf_23"/>
    <property type="match status" value="1"/>
</dbReference>
<evidence type="ECO:0000313" key="1">
    <source>
        <dbReference type="EMBL" id="QXI26270.1"/>
    </source>
</evidence>
<dbReference type="SUPFAM" id="SSF53335">
    <property type="entry name" value="S-adenosyl-L-methionine-dependent methyltransferases"/>
    <property type="match status" value="1"/>
</dbReference>
<organism evidence="1 2">
    <name type="scientific">Pseudomonas vanderleydeniana</name>
    <dbReference type="NCBI Taxonomy" id="2745495"/>
    <lineage>
        <taxon>Bacteria</taxon>
        <taxon>Pseudomonadati</taxon>
        <taxon>Pseudomonadota</taxon>
        <taxon>Gammaproteobacteria</taxon>
        <taxon>Pseudomonadales</taxon>
        <taxon>Pseudomonadaceae</taxon>
        <taxon>Pseudomonas</taxon>
    </lineage>
</organism>
<gene>
    <name evidence="1" type="ORF">HU752_020205</name>
</gene>
<keyword evidence="1" id="KW-0489">Methyltransferase</keyword>
<dbReference type="CDD" id="cd02440">
    <property type="entry name" value="AdoMet_MTases"/>
    <property type="match status" value="1"/>
</dbReference>
<reference evidence="1 2" key="1">
    <citation type="journal article" date="2020" name="Microorganisms">
        <title>Reliable Identification of Environmental Pseudomonas Isolates Using the rpoD Gene.</title>
        <authorList>
            <consortium name="The Broad Institute Genome Sequencing Platform"/>
            <person name="Girard L."/>
            <person name="Lood C."/>
            <person name="Rokni-Zadeh H."/>
            <person name="van Noort V."/>
            <person name="Lavigne R."/>
            <person name="De Mot R."/>
        </authorList>
    </citation>
    <scope>NUCLEOTIDE SEQUENCE [LARGE SCALE GENOMIC DNA]</scope>
    <source>
        <strain evidence="1 2">RW8P3</strain>
    </source>
</reference>
<dbReference type="EMBL" id="CP077093">
    <property type="protein sequence ID" value="QXI26270.1"/>
    <property type="molecule type" value="Genomic_DNA"/>
</dbReference>
<dbReference type="AlphaFoldDB" id="A0A9E6PH33"/>
<name>A0A9E6PH33_9PSED</name>
<keyword evidence="2" id="KW-1185">Reference proteome</keyword>
<dbReference type="PANTHER" id="PTHR43861">
    <property type="entry name" value="TRANS-ACONITATE 2-METHYLTRANSFERASE-RELATED"/>
    <property type="match status" value="1"/>
</dbReference>
<evidence type="ECO:0000313" key="2">
    <source>
        <dbReference type="Proteomes" id="UP000634530"/>
    </source>
</evidence>
<dbReference type="GO" id="GO:0008168">
    <property type="term" value="F:methyltransferase activity"/>
    <property type="evidence" value="ECO:0007669"/>
    <property type="project" value="UniProtKB-KW"/>
</dbReference>
<protein>
    <submittedName>
        <fullName evidence="1">Class I SAM-dependent methyltransferase</fullName>
    </submittedName>
</protein>
<accession>A0A9E6PH33</accession>
<dbReference type="Proteomes" id="UP000634530">
    <property type="component" value="Chromosome"/>
</dbReference>
<proteinExistence type="predicted"/>
<dbReference type="RefSeq" id="WP_186688222.1">
    <property type="nucleotide sequence ID" value="NZ_CP077093.1"/>
</dbReference>
<dbReference type="GO" id="GO:0032259">
    <property type="term" value="P:methylation"/>
    <property type="evidence" value="ECO:0007669"/>
    <property type="project" value="UniProtKB-KW"/>
</dbReference>
<reference evidence="1 2" key="2">
    <citation type="journal article" date="2021" name="Microorganisms">
        <title>The Ever-Expanding Pseudomonas Genus: Description of 43 New Species and Partition of the Pseudomonas putida Group.</title>
        <authorList>
            <person name="Girard L."/>
            <person name="Lood C."/>
            <person name="Hofte M."/>
            <person name="Vandamme P."/>
            <person name="Rokni-Zadeh H."/>
            <person name="van Noort V."/>
            <person name="Lavigne R."/>
            <person name="De Mot R."/>
        </authorList>
    </citation>
    <scope>NUCLEOTIDE SEQUENCE [LARGE SCALE GENOMIC DNA]</scope>
    <source>
        <strain evidence="1 2">RW8P3</strain>
    </source>
</reference>
<dbReference type="InterPro" id="IPR029063">
    <property type="entry name" value="SAM-dependent_MTases_sf"/>
</dbReference>
<dbReference type="Gene3D" id="3.40.50.150">
    <property type="entry name" value="Vaccinia Virus protein VP39"/>
    <property type="match status" value="1"/>
</dbReference>
<keyword evidence="1" id="KW-0808">Transferase</keyword>